<keyword evidence="1" id="KW-0472">Membrane</keyword>
<keyword evidence="1" id="KW-1133">Transmembrane helix</keyword>
<gene>
    <name evidence="2" type="ORF">COT54_00020</name>
</gene>
<name>A0A2H0X0D8_9BACT</name>
<proteinExistence type="predicted"/>
<dbReference type="InterPro" id="IPR007813">
    <property type="entry name" value="PilN"/>
</dbReference>
<dbReference type="Proteomes" id="UP000229574">
    <property type="component" value="Unassembled WGS sequence"/>
</dbReference>
<evidence type="ECO:0000313" key="2">
    <source>
        <dbReference type="EMBL" id="PIS18295.1"/>
    </source>
</evidence>
<accession>A0A2H0X0D8</accession>
<feature type="transmembrane region" description="Helical" evidence="1">
    <location>
        <begin position="39"/>
        <end position="58"/>
    </location>
</feature>
<protein>
    <submittedName>
        <fullName evidence="2">Uncharacterized protein</fullName>
    </submittedName>
</protein>
<keyword evidence="1" id="KW-0812">Transmembrane</keyword>
<comment type="caution">
    <text evidence="2">The sequence shown here is derived from an EMBL/GenBank/DDBJ whole genome shotgun (WGS) entry which is preliminary data.</text>
</comment>
<evidence type="ECO:0000313" key="3">
    <source>
        <dbReference type="Proteomes" id="UP000229574"/>
    </source>
</evidence>
<evidence type="ECO:0000256" key="1">
    <source>
        <dbReference type="SAM" id="Phobius"/>
    </source>
</evidence>
<sequence>MKLPAFFGHKRSINLLPHDKFESSTLGIILSWSLRFGKWSVILTQLIVMGAFIYRFTLDRGLTDLRKSIAKDVAIIKSYDQVERDFILTQKQVTQAKLSTDSQTQILKTMAEIERITPSSVWFERVTISPSTLTLSVYAASLSAFGQFLTTVQSDPLFSGIRIAKLESSNNGSQMQFDISMEIKP</sequence>
<dbReference type="AlphaFoldDB" id="A0A2H0X0D8"/>
<organism evidence="2 3">
    <name type="scientific">Candidatus Collierbacteria bacterium CG09_land_8_20_14_0_10_46_12</name>
    <dbReference type="NCBI Taxonomy" id="1974533"/>
    <lineage>
        <taxon>Bacteria</taxon>
        <taxon>Candidatus Collieribacteriota</taxon>
    </lineage>
</organism>
<reference evidence="3" key="1">
    <citation type="submission" date="2017-09" db="EMBL/GenBank/DDBJ databases">
        <title>Depth-based differentiation of microbial function through sediment-hosted aquifers and enrichment of novel symbionts in the deep terrestrial subsurface.</title>
        <authorList>
            <person name="Probst A.J."/>
            <person name="Ladd B."/>
            <person name="Jarett J.K."/>
            <person name="Geller-Mcgrath D.E."/>
            <person name="Sieber C.M.K."/>
            <person name="Emerson J.B."/>
            <person name="Anantharaman K."/>
            <person name="Thomas B.C."/>
            <person name="Malmstrom R."/>
            <person name="Stieglmeier M."/>
            <person name="Klingl A."/>
            <person name="Woyke T."/>
            <person name="Ryan C.M."/>
            <person name="Banfield J.F."/>
        </authorList>
    </citation>
    <scope>NUCLEOTIDE SEQUENCE [LARGE SCALE GENOMIC DNA]</scope>
</reference>
<dbReference type="Pfam" id="PF05137">
    <property type="entry name" value="PilN"/>
    <property type="match status" value="1"/>
</dbReference>
<dbReference type="EMBL" id="PEYY01000001">
    <property type="protein sequence ID" value="PIS18295.1"/>
    <property type="molecule type" value="Genomic_DNA"/>
</dbReference>